<feature type="compositionally biased region" description="Basic and acidic residues" evidence="1">
    <location>
        <begin position="62"/>
        <end position="78"/>
    </location>
</feature>
<evidence type="ECO:0008006" key="4">
    <source>
        <dbReference type="Google" id="ProtNLM"/>
    </source>
</evidence>
<dbReference type="AlphaFoldDB" id="A0A518BI99"/>
<dbReference type="Proteomes" id="UP000316921">
    <property type="component" value="Chromosome"/>
</dbReference>
<organism evidence="2 3">
    <name type="scientific">Engelhardtia mirabilis</name>
    <dbReference type="NCBI Taxonomy" id="2528011"/>
    <lineage>
        <taxon>Bacteria</taxon>
        <taxon>Pseudomonadati</taxon>
        <taxon>Planctomycetota</taxon>
        <taxon>Planctomycetia</taxon>
        <taxon>Planctomycetia incertae sedis</taxon>
        <taxon>Engelhardtia</taxon>
    </lineage>
</organism>
<dbReference type="NCBIfam" id="TIGR04137">
    <property type="entry name" value="Chlam_Ver_rRNA"/>
    <property type="match status" value="1"/>
</dbReference>
<accession>A0A518BI99</accession>
<proteinExistence type="predicted"/>
<protein>
    <recommendedName>
        <fullName evidence="4">Small basic protein</fullName>
    </recommendedName>
</protein>
<keyword evidence="3" id="KW-1185">Reference proteome</keyword>
<evidence type="ECO:0000256" key="1">
    <source>
        <dbReference type="SAM" id="MobiDB-lite"/>
    </source>
</evidence>
<dbReference type="RefSeq" id="WP_145064500.1">
    <property type="nucleotide sequence ID" value="NZ_CP036287.1"/>
</dbReference>
<dbReference type="KEGG" id="pbap:Pla133_17610"/>
<evidence type="ECO:0000313" key="3">
    <source>
        <dbReference type="Proteomes" id="UP000316921"/>
    </source>
</evidence>
<dbReference type="InterPro" id="IPR026405">
    <property type="entry name" value="Chlam/Ver/Plancto_rRNA"/>
</dbReference>
<feature type="region of interest" description="Disordered" evidence="1">
    <location>
        <begin position="62"/>
        <end position="84"/>
    </location>
</feature>
<reference evidence="2 3" key="1">
    <citation type="submission" date="2019-02" db="EMBL/GenBank/DDBJ databases">
        <title>Deep-cultivation of Planctomycetes and their phenomic and genomic characterization uncovers novel biology.</title>
        <authorList>
            <person name="Wiegand S."/>
            <person name="Jogler M."/>
            <person name="Boedeker C."/>
            <person name="Pinto D."/>
            <person name="Vollmers J."/>
            <person name="Rivas-Marin E."/>
            <person name="Kohn T."/>
            <person name="Peeters S.H."/>
            <person name="Heuer A."/>
            <person name="Rast P."/>
            <person name="Oberbeckmann S."/>
            <person name="Bunk B."/>
            <person name="Jeske O."/>
            <person name="Meyerdierks A."/>
            <person name="Storesund J.E."/>
            <person name="Kallscheuer N."/>
            <person name="Luecker S."/>
            <person name="Lage O.M."/>
            <person name="Pohl T."/>
            <person name="Merkel B.J."/>
            <person name="Hornburger P."/>
            <person name="Mueller R.-W."/>
            <person name="Bruemmer F."/>
            <person name="Labrenz M."/>
            <person name="Spormann A.M."/>
            <person name="Op den Camp H."/>
            <person name="Overmann J."/>
            <person name="Amann R."/>
            <person name="Jetten M.S.M."/>
            <person name="Mascher T."/>
            <person name="Medema M.H."/>
            <person name="Devos D.P."/>
            <person name="Kaster A.-K."/>
            <person name="Ovreas L."/>
            <person name="Rohde M."/>
            <person name="Galperin M.Y."/>
            <person name="Jogler C."/>
        </authorList>
    </citation>
    <scope>NUCLEOTIDE SEQUENCE [LARGE SCALE GENOMIC DNA]</scope>
    <source>
        <strain evidence="2 3">Pla133</strain>
    </source>
</reference>
<dbReference type="EMBL" id="CP036287">
    <property type="protein sequence ID" value="QDU66685.1"/>
    <property type="molecule type" value="Genomic_DNA"/>
</dbReference>
<evidence type="ECO:0000313" key="2">
    <source>
        <dbReference type="EMBL" id="QDU66685.1"/>
    </source>
</evidence>
<gene>
    <name evidence="2" type="ORF">Pla133_17610</name>
</gene>
<sequence>MSIHRSLRGVDTLKGERSVLTRFERIQKMIADGRLDPAGDSSFGLPKMRTKFKIVSGKKAKALADQRAADAKDGDEKGKKAKKK</sequence>
<name>A0A518BI99_9BACT</name>